<evidence type="ECO:0000256" key="3">
    <source>
        <dbReference type="ARBA" id="ARBA00022559"/>
    </source>
</evidence>
<evidence type="ECO:0000256" key="10">
    <source>
        <dbReference type="ARBA" id="ARBA00042639"/>
    </source>
</evidence>
<organism evidence="13 14">
    <name type="scientific">Olivibacter domesticus</name>
    <name type="common">Pseudosphingobacterium domesticum</name>
    <dbReference type="NCBI Taxonomy" id="407022"/>
    <lineage>
        <taxon>Bacteria</taxon>
        <taxon>Pseudomonadati</taxon>
        <taxon>Bacteroidota</taxon>
        <taxon>Sphingobacteriia</taxon>
        <taxon>Sphingobacteriales</taxon>
        <taxon>Sphingobacteriaceae</taxon>
        <taxon>Olivibacter</taxon>
    </lineage>
</organism>
<dbReference type="CDD" id="cd02970">
    <property type="entry name" value="PRX_like2"/>
    <property type="match status" value="1"/>
</dbReference>
<gene>
    <name evidence="13" type="ORF">SAMN05661044_00247</name>
</gene>
<evidence type="ECO:0000256" key="8">
    <source>
        <dbReference type="ARBA" id="ARBA00032824"/>
    </source>
</evidence>
<dbReference type="InterPro" id="IPR036249">
    <property type="entry name" value="Thioredoxin-like_sf"/>
</dbReference>
<evidence type="ECO:0000313" key="14">
    <source>
        <dbReference type="Proteomes" id="UP000199421"/>
    </source>
</evidence>
<comment type="similarity">
    <text evidence="9">Belongs to the peroxiredoxin family. BCP/PrxQ subfamily.</text>
</comment>
<dbReference type="GO" id="GO:0045454">
    <property type="term" value="P:cell redox homeostasis"/>
    <property type="evidence" value="ECO:0007669"/>
    <property type="project" value="TreeGrafter"/>
</dbReference>
<keyword evidence="6" id="KW-1015">Disulfide bond</keyword>
<dbReference type="AlphaFoldDB" id="A0A1H7H0R3"/>
<evidence type="ECO:0000256" key="7">
    <source>
        <dbReference type="ARBA" id="ARBA00023284"/>
    </source>
</evidence>
<dbReference type="EC" id="1.11.1.24" evidence="2"/>
<dbReference type="GO" id="GO:0008379">
    <property type="term" value="F:thioredoxin peroxidase activity"/>
    <property type="evidence" value="ECO:0007669"/>
    <property type="project" value="TreeGrafter"/>
</dbReference>
<evidence type="ECO:0000256" key="11">
    <source>
        <dbReference type="ARBA" id="ARBA00049091"/>
    </source>
</evidence>
<dbReference type="STRING" id="407022.SAMN05661044_00247"/>
<dbReference type="Pfam" id="PF00578">
    <property type="entry name" value="AhpC-TSA"/>
    <property type="match status" value="1"/>
</dbReference>
<keyword evidence="14" id="KW-1185">Reference proteome</keyword>
<evidence type="ECO:0000256" key="4">
    <source>
        <dbReference type="ARBA" id="ARBA00022862"/>
    </source>
</evidence>
<dbReference type="Gene3D" id="3.40.30.10">
    <property type="entry name" value="Glutaredoxin"/>
    <property type="match status" value="1"/>
</dbReference>
<dbReference type="InterPro" id="IPR000866">
    <property type="entry name" value="AhpC/TSA"/>
</dbReference>
<dbReference type="PANTHER" id="PTHR42801:SF7">
    <property type="entry name" value="SLL1159 PROTEIN"/>
    <property type="match status" value="1"/>
</dbReference>
<evidence type="ECO:0000256" key="5">
    <source>
        <dbReference type="ARBA" id="ARBA00023002"/>
    </source>
</evidence>
<comment type="catalytic activity">
    <reaction evidence="11">
        <text>a hydroperoxide + [thioredoxin]-dithiol = an alcohol + [thioredoxin]-disulfide + H2O</text>
        <dbReference type="Rhea" id="RHEA:62620"/>
        <dbReference type="Rhea" id="RHEA-COMP:10698"/>
        <dbReference type="Rhea" id="RHEA-COMP:10700"/>
        <dbReference type="ChEBI" id="CHEBI:15377"/>
        <dbReference type="ChEBI" id="CHEBI:29950"/>
        <dbReference type="ChEBI" id="CHEBI:30879"/>
        <dbReference type="ChEBI" id="CHEBI:35924"/>
        <dbReference type="ChEBI" id="CHEBI:50058"/>
        <dbReference type="EC" id="1.11.1.24"/>
    </reaction>
</comment>
<dbReference type="InterPro" id="IPR050924">
    <property type="entry name" value="Peroxiredoxin_BCP/PrxQ"/>
</dbReference>
<evidence type="ECO:0000256" key="6">
    <source>
        <dbReference type="ARBA" id="ARBA00023157"/>
    </source>
</evidence>
<keyword evidence="7" id="KW-0676">Redox-active center</keyword>
<feature type="domain" description="Thioredoxin" evidence="12">
    <location>
        <begin position="67"/>
        <end position="235"/>
    </location>
</feature>
<dbReference type="GO" id="GO:0005737">
    <property type="term" value="C:cytoplasm"/>
    <property type="evidence" value="ECO:0007669"/>
    <property type="project" value="TreeGrafter"/>
</dbReference>
<accession>A0A1H7H0R3</accession>
<protein>
    <recommendedName>
        <fullName evidence="2">thioredoxin-dependent peroxiredoxin</fullName>
        <ecNumber evidence="2">1.11.1.24</ecNumber>
    </recommendedName>
    <alternativeName>
        <fullName evidence="8">Thioredoxin peroxidase</fullName>
    </alternativeName>
    <alternativeName>
        <fullName evidence="10">Thioredoxin-dependent peroxiredoxin Bcp</fullName>
    </alternativeName>
</protein>
<reference evidence="14" key="1">
    <citation type="submission" date="2016-10" db="EMBL/GenBank/DDBJ databases">
        <authorList>
            <person name="Varghese N."/>
            <person name="Submissions S."/>
        </authorList>
    </citation>
    <scope>NUCLEOTIDE SEQUENCE [LARGE SCALE GENOMIC DNA]</scope>
    <source>
        <strain evidence="14">DSM 18733</strain>
    </source>
</reference>
<evidence type="ECO:0000256" key="2">
    <source>
        <dbReference type="ARBA" id="ARBA00013017"/>
    </source>
</evidence>
<evidence type="ECO:0000256" key="1">
    <source>
        <dbReference type="ARBA" id="ARBA00003330"/>
    </source>
</evidence>
<proteinExistence type="inferred from homology"/>
<keyword evidence="3" id="KW-0575">Peroxidase</keyword>
<sequence>MRNIKTMSHQAIHVAMAIITITIFLTLNITKAQDKMGKENKMEMSSRMNTDEPMYMIPQNPTDISPLLIGESIPTVRLKDASGKEFDLNKAIASKPTVLIFYRGGWCPYCSKQLSGLQELMPELEKIGYQLLAISTDSPEGLIQSASKEQLGYTLLSDADLQVSKKFGLAFKAPKGYWEMLPKTTGGIDKELLLPVPSVFILDRAGKIHYEYINPDFKQRLSPDLLKAVATTIYKDL</sequence>
<evidence type="ECO:0000259" key="12">
    <source>
        <dbReference type="PROSITE" id="PS51352"/>
    </source>
</evidence>
<keyword evidence="4" id="KW-0049">Antioxidant</keyword>
<dbReference type="GO" id="GO:0034599">
    <property type="term" value="P:cellular response to oxidative stress"/>
    <property type="evidence" value="ECO:0007669"/>
    <property type="project" value="TreeGrafter"/>
</dbReference>
<dbReference type="Proteomes" id="UP000199421">
    <property type="component" value="Unassembled WGS sequence"/>
</dbReference>
<dbReference type="SUPFAM" id="SSF52833">
    <property type="entry name" value="Thioredoxin-like"/>
    <property type="match status" value="1"/>
</dbReference>
<comment type="function">
    <text evidence="1">Thiol-specific peroxidase that catalyzes the reduction of hydrogen peroxide and organic hydroperoxides to water and alcohols, respectively. Plays a role in cell protection against oxidative stress by detoxifying peroxides and as sensor of hydrogen peroxide-mediated signaling events.</text>
</comment>
<dbReference type="EMBL" id="FOAF01000001">
    <property type="protein sequence ID" value="SEK43879.1"/>
    <property type="molecule type" value="Genomic_DNA"/>
</dbReference>
<dbReference type="PROSITE" id="PS51352">
    <property type="entry name" value="THIOREDOXIN_2"/>
    <property type="match status" value="1"/>
</dbReference>
<evidence type="ECO:0000313" key="13">
    <source>
        <dbReference type="EMBL" id="SEK43879.1"/>
    </source>
</evidence>
<name>A0A1H7H0R3_OLID1</name>
<dbReference type="PANTHER" id="PTHR42801">
    <property type="entry name" value="THIOREDOXIN-DEPENDENT PEROXIDE REDUCTASE"/>
    <property type="match status" value="1"/>
</dbReference>
<evidence type="ECO:0000256" key="9">
    <source>
        <dbReference type="ARBA" id="ARBA00038489"/>
    </source>
</evidence>
<dbReference type="InterPro" id="IPR013766">
    <property type="entry name" value="Thioredoxin_domain"/>
</dbReference>
<dbReference type="RefSeq" id="WP_238383637.1">
    <property type="nucleotide sequence ID" value="NZ_FOAF01000001.1"/>
</dbReference>
<keyword evidence="5" id="KW-0560">Oxidoreductase</keyword>